<sequence length="208" mass="22765">SYFFILFILCVFCVSFVLFYVVLSQFFEGDSVSLSCEDEDSSAGWTLRRNTTTETRTPQAAASQSTNLTVPGKMNCAVSADEAVCEWMKCWTLSLLCSGGSVILQSPVLPVMEGDPLTLSCRSKHGSRLPAAFYKDGSLMGTEPGGHMTILHVSRSDEGLYRCNISSHGESPSSWISVTGEDSSTERDLHHHRHTTCGDTQPVETHNL</sequence>
<reference evidence="5" key="3">
    <citation type="submission" date="2025-09" db="UniProtKB">
        <authorList>
            <consortium name="Ensembl"/>
        </authorList>
    </citation>
    <scope>IDENTIFICATION</scope>
</reference>
<dbReference type="Gene3D" id="2.60.40.10">
    <property type="entry name" value="Immunoglobulins"/>
    <property type="match status" value="1"/>
</dbReference>
<protein>
    <recommendedName>
        <fullName evidence="4">Ig-like domain-containing protein</fullName>
    </recommendedName>
</protein>
<dbReference type="AlphaFoldDB" id="A0A3P8TYQ7"/>
<dbReference type="PANTHER" id="PTHR11481:SF64">
    <property type="entry name" value="FC RECEPTOR-LIKE PROTEIN 4"/>
    <property type="match status" value="1"/>
</dbReference>
<dbReference type="InterPro" id="IPR003599">
    <property type="entry name" value="Ig_sub"/>
</dbReference>
<dbReference type="Pfam" id="PF13895">
    <property type="entry name" value="Ig_2"/>
    <property type="match status" value="1"/>
</dbReference>
<evidence type="ECO:0000313" key="5">
    <source>
        <dbReference type="Ensembl" id="ENSAPEP00000028158.1"/>
    </source>
</evidence>
<dbReference type="PANTHER" id="PTHR11481">
    <property type="entry name" value="IMMUNOGLOBULIN FC RECEPTOR"/>
    <property type="match status" value="1"/>
</dbReference>
<dbReference type="PROSITE" id="PS50835">
    <property type="entry name" value="IG_LIKE"/>
    <property type="match status" value="1"/>
</dbReference>
<reference evidence="5 6" key="1">
    <citation type="submission" date="2018-03" db="EMBL/GenBank/DDBJ databases">
        <title>Finding Nemo's genes: A chromosome-scale reference assembly of the genome of the orange clownfish Amphiprion percula.</title>
        <authorList>
            <person name="Lehmann R."/>
        </authorList>
    </citation>
    <scope>NUCLEOTIDE SEQUENCE</scope>
</reference>
<keyword evidence="2" id="KW-1015">Disulfide bond</keyword>
<evidence type="ECO:0000259" key="4">
    <source>
        <dbReference type="PROSITE" id="PS50835"/>
    </source>
</evidence>
<evidence type="ECO:0000256" key="1">
    <source>
        <dbReference type="ARBA" id="ARBA00022729"/>
    </source>
</evidence>
<dbReference type="InterPro" id="IPR007110">
    <property type="entry name" value="Ig-like_dom"/>
</dbReference>
<evidence type="ECO:0000256" key="3">
    <source>
        <dbReference type="SAM" id="MobiDB-lite"/>
    </source>
</evidence>
<feature type="region of interest" description="Disordered" evidence="3">
    <location>
        <begin position="167"/>
        <end position="208"/>
    </location>
</feature>
<feature type="compositionally biased region" description="Polar residues" evidence="3">
    <location>
        <begin position="197"/>
        <end position="208"/>
    </location>
</feature>
<reference evidence="5" key="2">
    <citation type="submission" date="2025-08" db="UniProtKB">
        <authorList>
            <consortium name="Ensembl"/>
        </authorList>
    </citation>
    <scope>IDENTIFICATION</scope>
</reference>
<dbReference type="SUPFAM" id="SSF48726">
    <property type="entry name" value="Immunoglobulin"/>
    <property type="match status" value="1"/>
</dbReference>
<dbReference type="OMA" id="HHRHTTC"/>
<dbReference type="GO" id="GO:0007166">
    <property type="term" value="P:cell surface receptor signaling pathway"/>
    <property type="evidence" value="ECO:0007669"/>
    <property type="project" value="TreeGrafter"/>
</dbReference>
<dbReference type="Ensembl" id="ENSAPET00000028906.1">
    <property type="protein sequence ID" value="ENSAPEP00000028158.1"/>
    <property type="gene ID" value="ENSAPEG00000019982.1"/>
</dbReference>
<keyword evidence="6" id="KW-1185">Reference proteome</keyword>
<dbReference type="InterPro" id="IPR050488">
    <property type="entry name" value="Ig_Fc_receptor"/>
</dbReference>
<dbReference type="GO" id="GO:0006955">
    <property type="term" value="P:immune response"/>
    <property type="evidence" value="ECO:0007669"/>
    <property type="project" value="TreeGrafter"/>
</dbReference>
<dbReference type="GO" id="GO:0009897">
    <property type="term" value="C:external side of plasma membrane"/>
    <property type="evidence" value="ECO:0007669"/>
    <property type="project" value="TreeGrafter"/>
</dbReference>
<dbReference type="GeneTree" id="ENSGT01150000287051"/>
<evidence type="ECO:0000256" key="2">
    <source>
        <dbReference type="ARBA" id="ARBA00023157"/>
    </source>
</evidence>
<name>A0A3P8TYQ7_AMPPE</name>
<feature type="domain" description="Ig-like" evidence="4">
    <location>
        <begin position="100"/>
        <end position="179"/>
    </location>
</feature>
<dbReference type="SMART" id="SM00409">
    <property type="entry name" value="IG"/>
    <property type="match status" value="1"/>
</dbReference>
<feature type="compositionally biased region" description="Polar residues" evidence="3">
    <location>
        <begin position="167"/>
        <end position="182"/>
    </location>
</feature>
<evidence type="ECO:0000313" key="6">
    <source>
        <dbReference type="Proteomes" id="UP000265080"/>
    </source>
</evidence>
<dbReference type="GO" id="GO:0004888">
    <property type="term" value="F:transmembrane signaling receptor activity"/>
    <property type="evidence" value="ECO:0007669"/>
    <property type="project" value="TreeGrafter"/>
</dbReference>
<dbReference type="STRING" id="161767.ENSAPEP00000028158"/>
<dbReference type="Proteomes" id="UP000265080">
    <property type="component" value="Chromosome 23"/>
</dbReference>
<dbReference type="InterPro" id="IPR013783">
    <property type="entry name" value="Ig-like_fold"/>
</dbReference>
<proteinExistence type="predicted"/>
<accession>A0A3P8TYQ7</accession>
<dbReference type="InterPro" id="IPR036179">
    <property type="entry name" value="Ig-like_dom_sf"/>
</dbReference>
<organism evidence="5 6">
    <name type="scientific">Amphiprion percula</name>
    <name type="common">Orange clownfish</name>
    <name type="synonym">Lutjanus percula</name>
    <dbReference type="NCBI Taxonomy" id="161767"/>
    <lineage>
        <taxon>Eukaryota</taxon>
        <taxon>Metazoa</taxon>
        <taxon>Chordata</taxon>
        <taxon>Craniata</taxon>
        <taxon>Vertebrata</taxon>
        <taxon>Euteleostomi</taxon>
        <taxon>Actinopterygii</taxon>
        <taxon>Neopterygii</taxon>
        <taxon>Teleostei</taxon>
        <taxon>Neoteleostei</taxon>
        <taxon>Acanthomorphata</taxon>
        <taxon>Ovalentaria</taxon>
        <taxon>Pomacentridae</taxon>
        <taxon>Amphiprion</taxon>
    </lineage>
</organism>
<keyword evidence="1" id="KW-0732">Signal</keyword>